<comment type="caution">
    <text evidence="1">The sequence shown here is derived from an EMBL/GenBank/DDBJ whole genome shotgun (WGS) entry which is preliminary data.</text>
</comment>
<organism evidence="1 2">
    <name type="scientific">Rhododendron molle</name>
    <name type="common">Chinese azalea</name>
    <name type="synonym">Azalea mollis</name>
    <dbReference type="NCBI Taxonomy" id="49168"/>
    <lineage>
        <taxon>Eukaryota</taxon>
        <taxon>Viridiplantae</taxon>
        <taxon>Streptophyta</taxon>
        <taxon>Embryophyta</taxon>
        <taxon>Tracheophyta</taxon>
        <taxon>Spermatophyta</taxon>
        <taxon>Magnoliopsida</taxon>
        <taxon>eudicotyledons</taxon>
        <taxon>Gunneridae</taxon>
        <taxon>Pentapetalae</taxon>
        <taxon>asterids</taxon>
        <taxon>Ericales</taxon>
        <taxon>Ericaceae</taxon>
        <taxon>Ericoideae</taxon>
        <taxon>Rhodoreae</taxon>
        <taxon>Rhododendron</taxon>
    </lineage>
</organism>
<protein>
    <submittedName>
        <fullName evidence="1">Uncharacterized protein</fullName>
    </submittedName>
</protein>
<reference evidence="1" key="1">
    <citation type="submission" date="2022-02" db="EMBL/GenBank/DDBJ databases">
        <title>Plant Genome Project.</title>
        <authorList>
            <person name="Zhang R.-G."/>
        </authorList>
    </citation>
    <scope>NUCLEOTIDE SEQUENCE</scope>
    <source>
        <strain evidence="1">AT1</strain>
    </source>
</reference>
<proteinExistence type="predicted"/>
<evidence type="ECO:0000313" key="2">
    <source>
        <dbReference type="Proteomes" id="UP001062846"/>
    </source>
</evidence>
<dbReference type="EMBL" id="CM046393">
    <property type="protein sequence ID" value="KAI8552537.1"/>
    <property type="molecule type" value="Genomic_DNA"/>
</dbReference>
<gene>
    <name evidence="1" type="ORF">RHMOL_Rhmol06G0274800</name>
</gene>
<dbReference type="Proteomes" id="UP001062846">
    <property type="component" value="Chromosome 6"/>
</dbReference>
<keyword evidence="2" id="KW-1185">Reference proteome</keyword>
<name>A0ACC0NIW8_RHOML</name>
<sequence length="815" mass="92844">MLGFRRRRDVMKKTRKRTVNKEEICEDWCFVCKDGGLLFTCDYKQCLKAYHARCVGKDEPFFNSGNRWSCKWHSCLICHSSSKYHCFCCPNAVCKRCMIDTEFACVRGDKGFCNHCLKLALLSEENVHVDSDGEQVDFKDRDTYEGLFWEYWEIIKKQEGLTLEDLRLADAQLKKGENFKSDSYVVESEEDEDSQLRSDYEDEDDVEEPKPMKRKNKSKGQQLVIERKVVSNKREFIGWGSKSLIHFLASIGKDTSKEISQAQVSNIITVYINENRLFDSVKKRKILCDERLKSVLGRKTVNRNKIYDLLEPHFVDNLQPSEDEVEYSSEDKDENVLVACKKQKKLSTCRKIQEKEEVFNAPQSCFASLTSENIKLVYLRRSLVQELLKQPGNFEGKLLGSFVKVKSEFIDFTQRSSHQILQVTGMRKVTVGETKTEILLQVSNMSIDIGVDMLSDDDFSEEECEDLRQKVKDGLLRKLTIVELEHKAKSLHEDITNHWINRELAVLQNLIDRANEKGWRREYPFVICYVAEVEPMSNDAIKESKQEDGSSPKSILMGSSESPVDNRGCSGIPSGITDAGGDRAITNNNYDFGNFGFSSATYGNGNAQGTQQETIGSYRKEGNEQTCCASIPEAKQSPATETCIIEEQPCLITSEETCCASIPEAKQSPATKTCIIEEQPCLITSEQKARHSKVSVIVDQPSVAEKQNQSKDLEQKSMRIEEAPVVQLIDLSSDDDDNDDTDIAISKEKIEDQDTSLWLCLGPNEERMGPLSLQLLKRWSETSSFALKFKVWKTGEREENAIWMSEAIRLPSLEN</sequence>
<accession>A0ACC0NIW8</accession>
<evidence type="ECO:0000313" key="1">
    <source>
        <dbReference type="EMBL" id="KAI8552537.1"/>
    </source>
</evidence>